<dbReference type="EMBL" id="CAWYQH010000152">
    <property type="protein sequence ID" value="CAK8696286.1"/>
    <property type="molecule type" value="Genomic_DNA"/>
</dbReference>
<feature type="domain" description="Nrap protein" evidence="13">
    <location>
        <begin position="930"/>
        <end position="1060"/>
    </location>
</feature>
<evidence type="ECO:0000256" key="6">
    <source>
        <dbReference type="ARBA" id="ARBA00035000"/>
    </source>
</evidence>
<proteinExistence type="inferred from homology"/>
<dbReference type="Pfam" id="PF17403">
    <property type="entry name" value="Nrap_D2"/>
    <property type="match status" value="1"/>
</dbReference>
<evidence type="ECO:0000259" key="12">
    <source>
        <dbReference type="Pfam" id="PF17406"/>
    </source>
</evidence>
<dbReference type="InterPro" id="IPR035371">
    <property type="entry name" value="Nrap_D6"/>
</dbReference>
<protein>
    <recommendedName>
        <fullName evidence="3 7">Nucleolar protein 6</fullName>
    </recommendedName>
</protein>
<dbReference type="Pfam" id="PF03813">
    <property type="entry name" value="Nrap"/>
    <property type="match status" value="1"/>
</dbReference>
<evidence type="ECO:0000259" key="10">
    <source>
        <dbReference type="Pfam" id="PF17404"/>
    </source>
</evidence>
<feature type="domain" description="Nrap protein" evidence="12">
    <location>
        <begin position="775"/>
        <end position="927"/>
    </location>
</feature>
<dbReference type="InterPro" id="IPR035369">
    <property type="entry name" value="Nrap_D4"/>
</dbReference>
<evidence type="ECO:0000256" key="4">
    <source>
        <dbReference type="ARBA" id="ARBA00022884"/>
    </source>
</evidence>
<dbReference type="InterPro" id="IPR005554">
    <property type="entry name" value="NOL6/Upt22"/>
</dbReference>
<dbReference type="Pfam" id="PF17404">
    <property type="entry name" value="Nrap_D3"/>
    <property type="match status" value="1"/>
</dbReference>
<keyword evidence="15" id="KW-1185">Reference proteome</keyword>
<dbReference type="PANTHER" id="PTHR17972">
    <property type="entry name" value="NUCLEOLAR RNA-ASSOCIATED PROTEIN"/>
    <property type="match status" value="1"/>
</dbReference>
<evidence type="ECO:0000259" key="8">
    <source>
        <dbReference type="Pfam" id="PF03813"/>
    </source>
</evidence>
<reference evidence="14 15" key="1">
    <citation type="submission" date="2024-02" db="EMBL/GenBank/DDBJ databases">
        <authorList>
            <person name="Daric V."/>
            <person name="Darras S."/>
        </authorList>
    </citation>
    <scope>NUCLEOTIDE SEQUENCE [LARGE SCALE GENOMIC DNA]</scope>
</reference>
<comment type="subcellular location">
    <subcellularLocation>
        <location evidence="1 7">Nucleus</location>
        <location evidence="1 7">Nucleolus</location>
    </subcellularLocation>
</comment>
<feature type="domain" description="Nrap protein" evidence="10">
    <location>
        <begin position="381"/>
        <end position="542"/>
    </location>
</feature>
<accession>A0ABP0GZA2</accession>
<evidence type="ECO:0000256" key="2">
    <source>
        <dbReference type="ARBA" id="ARBA00006674"/>
    </source>
</evidence>
<keyword evidence="5 7" id="KW-0539">Nucleus</keyword>
<dbReference type="Pfam" id="PF17406">
    <property type="entry name" value="Nrap_D5"/>
    <property type="match status" value="1"/>
</dbReference>
<dbReference type="InterPro" id="IPR035368">
    <property type="entry name" value="Nrap_D3"/>
</dbReference>
<feature type="domain" description="Nrap protein" evidence="11">
    <location>
        <begin position="576"/>
        <end position="772"/>
    </location>
</feature>
<dbReference type="PANTHER" id="PTHR17972:SF0">
    <property type="entry name" value="NUCLEOLAR PROTEIN 6"/>
    <property type="match status" value="1"/>
</dbReference>
<name>A0ABP0GZA2_CLALP</name>
<dbReference type="Pfam" id="PF17407">
    <property type="entry name" value="Nrap_D6"/>
    <property type="match status" value="1"/>
</dbReference>
<dbReference type="Pfam" id="PF17405">
    <property type="entry name" value="Nrap_D4"/>
    <property type="match status" value="1"/>
</dbReference>
<dbReference type="InterPro" id="IPR035367">
    <property type="entry name" value="Nrap_D2"/>
</dbReference>
<evidence type="ECO:0000313" key="14">
    <source>
        <dbReference type="EMBL" id="CAK8696286.1"/>
    </source>
</evidence>
<comment type="function">
    <text evidence="6">Part of the small subunit (SSU) processome, first precursor of the small eukaryotic ribosomal subunit. During the assembly of the SSU processome in the nucleolus, many ribosome biogenesis factors, an RNA chaperone and ribosomal proteins associate with the nascent pre-rRNA and work in concert to generate RNA folding, modifications, rearrangements and cleavage as well as targeted degradation of pre-ribosomal RNA by the RNA exosome.</text>
</comment>
<feature type="domain" description="Nrap protein" evidence="9">
    <location>
        <begin position="245"/>
        <end position="376"/>
    </location>
</feature>
<dbReference type="Proteomes" id="UP001642483">
    <property type="component" value="Unassembled WGS sequence"/>
</dbReference>
<evidence type="ECO:0000259" key="13">
    <source>
        <dbReference type="Pfam" id="PF17407"/>
    </source>
</evidence>
<comment type="caution">
    <text evidence="14">The sequence shown here is derived from an EMBL/GenBank/DDBJ whole genome shotgun (WGS) entry which is preliminary data.</text>
</comment>
<evidence type="ECO:0000256" key="5">
    <source>
        <dbReference type="ARBA" id="ARBA00023242"/>
    </source>
</evidence>
<dbReference type="InterPro" id="IPR035082">
    <property type="entry name" value="Nrap_D1"/>
</dbReference>
<gene>
    <name evidence="14" type="ORF">CVLEPA_LOCUS29453</name>
</gene>
<sequence length="1070" mass="120898">MQTGLQITETLKEVSISAKRQKEIDSFLHSLHDELLKIPDSSNEPLNSLSWLPPEVCLPFVCTPLKVKGNMQYFPPSDIQVIGSYQLQTCLKEGANVDLLLKIPKACMQAKDHLNQRYFRKRAAYLAHVGYYMSMNNLVSEVKFCYFTDDTLKPIVCITPSGSLCKFLTVKIHACPDEDSIKHARLHPLKSNVRKTWYDGIKCAEADERSLAPTPHYNSAILADLLMDSHLQHLHTTLKDCHGYIDAIKLLKVWLRQRELDQGYGSFSGFLISMVVALLSSLNKINKAMSSYQVVRNTFQYLATTDWSLKGGEWQNCDYVNVFHDHYEVVFIDPCGKLNLCANMSTLLYHQVRHEAELSLKALDFSQSGFNAVFMQSVPFLQKFDYLFQISKASAFQNACDKLDISDRVMDHGSNCITSSLPSIGRVLIKGLGDRIHLLGIKPHKYKAWKINDSPPTWKKTESNVTFGILLNASHAFDVLNKGPSADSEEAKSFREFWGDCSDLRRFKDGSICEAVFWKGEDASARRNIPLRVCKHILSRHCNISPSSFSFAATQLDMFLSFPLKPLKNGVTIGYNGTGEERSSEIMLAYNNLCEDLRSLKSLPLSITNLQGISPVLRFTEVIPPSCCQPNGKNPTISVNEEQIQVPVPDKSCPNFYPPIEVLCHMEGSGKWPQDVDALQRLKAAFHIAMADELKSNNEEIVCMPYQTYVDVLKDGYVFRVCVAYHREIGVLQTQKNKDGMVKIRNTSQSLALEKQTVYLPHLSSTIHGLCQKIPSYGLTCRLAKRWISSHLLSRQISTEAIELLVAFLFTDPQPYTVPSSAQSGFLRFLHLLATYDFASNSVIVDVNGSLTDEEKETITSHVSKHRDTLPAMCIMTPKDKMRSLWTSSGPSKLILRRLKDLAKIYQSLLEGKLFSTYMELKPVFTPSMTAYDVLIHLKSQWLPRRHESVSQVQNSMSSKHRAIADVTFDLRILPVVNFDPVQMYLDELEKSFSELAMFFYDSYGGSVIGVLWRVPEFQPKPFKISSVSGKMLNSEGKVVPNVEAIIEDFKTMGKGLVHSLDIRPDKWNI</sequence>
<evidence type="ECO:0000259" key="9">
    <source>
        <dbReference type="Pfam" id="PF17403"/>
    </source>
</evidence>
<evidence type="ECO:0000256" key="3">
    <source>
        <dbReference type="ARBA" id="ARBA00016437"/>
    </source>
</evidence>
<dbReference type="Gene3D" id="3.30.70.3030">
    <property type="match status" value="1"/>
</dbReference>
<evidence type="ECO:0000259" key="11">
    <source>
        <dbReference type="Pfam" id="PF17405"/>
    </source>
</evidence>
<feature type="domain" description="Nrap protein" evidence="8">
    <location>
        <begin position="97"/>
        <end position="239"/>
    </location>
</feature>
<evidence type="ECO:0000256" key="1">
    <source>
        <dbReference type="ARBA" id="ARBA00004604"/>
    </source>
</evidence>
<evidence type="ECO:0000256" key="7">
    <source>
        <dbReference type="RuleBase" id="RU364032"/>
    </source>
</evidence>
<organism evidence="14 15">
    <name type="scientific">Clavelina lepadiformis</name>
    <name type="common">Light-bulb sea squirt</name>
    <name type="synonym">Ascidia lepadiformis</name>
    <dbReference type="NCBI Taxonomy" id="159417"/>
    <lineage>
        <taxon>Eukaryota</taxon>
        <taxon>Metazoa</taxon>
        <taxon>Chordata</taxon>
        <taxon>Tunicata</taxon>
        <taxon>Ascidiacea</taxon>
        <taxon>Aplousobranchia</taxon>
        <taxon>Clavelinidae</taxon>
        <taxon>Clavelina</taxon>
    </lineage>
</organism>
<dbReference type="InterPro" id="IPR035370">
    <property type="entry name" value="Nrap_D5"/>
</dbReference>
<keyword evidence="4 7" id="KW-0694">RNA-binding</keyword>
<dbReference type="Gene3D" id="1.10.1410.10">
    <property type="match status" value="1"/>
</dbReference>
<evidence type="ECO:0000313" key="15">
    <source>
        <dbReference type="Proteomes" id="UP001642483"/>
    </source>
</evidence>
<comment type="similarity">
    <text evidence="2 7">Belongs to the NRAP family.</text>
</comment>